<feature type="transmembrane region" description="Helical" evidence="2">
    <location>
        <begin position="565"/>
        <end position="586"/>
    </location>
</feature>
<dbReference type="EMBL" id="PFQN01000032">
    <property type="protein sequence ID" value="PJC76727.1"/>
    <property type="molecule type" value="Genomic_DNA"/>
</dbReference>
<protein>
    <recommendedName>
        <fullName evidence="3">Peptidase C51 domain-containing protein</fullName>
    </recommendedName>
</protein>
<gene>
    <name evidence="4" type="ORF">CO010_01865</name>
</gene>
<dbReference type="InterPro" id="IPR007921">
    <property type="entry name" value="CHAP_dom"/>
</dbReference>
<evidence type="ECO:0000259" key="3">
    <source>
        <dbReference type="PROSITE" id="PS50911"/>
    </source>
</evidence>
<dbReference type="Proteomes" id="UP000230384">
    <property type="component" value="Unassembled WGS sequence"/>
</dbReference>
<dbReference type="SUPFAM" id="SSF54001">
    <property type="entry name" value="Cysteine proteinases"/>
    <property type="match status" value="1"/>
</dbReference>
<dbReference type="AlphaFoldDB" id="A0A2M8GHH0"/>
<sequence length="820" mass="91450">MAPQTVFNKTEKKIGSLEYFLKIASFFEVEQNRKQKKDDWTFKQIDRLLRNWAVKFDPQLQKASFEEILIFIKSLAAEEITQTTIPTPLLEGLQENLAKENKQKAEIRLKAIEEAQKEIIERYKIRLKKQLVERLTQSPIPKEDTVKIAGGLLAQVQNRFPQTDLSLLIEKWKKIPPEEVEHRQVQDQIEQKFFQIWKSAVDQVAEQDRLSAKQKDFLKSLSFPALQVLKPAETLAEIGQYQEQINEISYFQTKIKALQQQQVENLVKLLSPALDPQKADLFSKEFIKLFPDNLVQYSSILSAPQEIEEAALATLLQMVGSEVSLKPEEVAAVSNSLISTGTSEITAYKKLSLLPKSDINPLRLKDEDGVTVLDRIKKQLLSGGINVNPENDSQLITFRYQIQAVEAIYKGLKKQDLEVKINQLLETGVPEHSREITELRGVAAIYMKVLQKTEESGFSKRQIEKWQKKASFPIRIPIFSKIKSWFLNTSLGKPIKLALEKSAQKSLQALWTAGRKGIKKIAVPLITKVLTALGLGAKAALVGATNVVGLALLVVPKLIGKVKDFFKGIFSSGTRIFGSILSGIMGTTDIPEDSDSKWLKWIFIGIFAFIFFFVGVLDKGVKSGALINEEAELSEPGFTSPGLPSQCQPSRHFAEEVICVLEKCNIKKITSSSVNSTEQCIKKSNLTGKTALISNLTALYKGKLQCIGFVDAIQEALGKGMGPRKNACQYYISPPIGYNLIEGTISPQVGDVAVWNEAGCGGDPKSTATYWGHIAVVIEINGNRKLTVAEVNGINGILRIVEYSYGHPENSTDPTGFLRQ</sequence>
<reference evidence="5" key="1">
    <citation type="submission" date="2017-09" db="EMBL/GenBank/DDBJ databases">
        <title>Depth-based differentiation of microbial function through sediment-hosted aquifers and enrichment of novel symbionts in the deep terrestrial subsurface.</title>
        <authorList>
            <person name="Probst A.J."/>
            <person name="Ladd B."/>
            <person name="Jarett J.K."/>
            <person name="Geller-Mcgrath D.E."/>
            <person name="Sieber C.M.K."/>
            <person name="Emerson J.B."/>
            <person name="Anantharaman K."/>
            <person name="Thomas B.C."/>
            <person name="Malmstrom R."/>
            <person name="Stieglmeier M."/>
            <person name="Klingl A."/>
            <person name="Woyke T."/>
            <person name="Ryan C.M."/>
            <person name="Banfield J.F."/>
        </authorList>
    </citation>
    <scope>NUCLEOTIDE SEQUENCE [LARGE SCALE GENOMIC DNA]</scope>
</reference>
<feature type="domain" description="Peptidase C51" evidence="3">
    <location>
        <begin position="681"/>
        <end position="819"/>
    </location>
</feature>
<evidence type="ECO:0000313" key="4">
    <source>
        <dbReference type="EMBL" id="PJC76727.1"/>
    </source>
</evidence>
<keyword evidence="2" id="KW-1133">Transmembrane helix</keyword>
<evidence type="ECO:0000313" key="5">
    <source>
        <dbReference type="Proteomes" id="UP000230384"/>
    </source>
</evidence>
<dbReference type="Gene3D" id="3.90.1720.10">
    <property type="entry name" value="endopeptidase domain like (from Nostoc punctiforme)"/>
    <property type="match status" value="1"/>
</dbReference>
<evidence type="ECO:0000256" key="1">
    <source>
        <dbReference type="SAM" id="Coils"/>
    </source>
</evidence>
<name>A0A2M8GHH0_9BACT</name>
<keyword evidence="1" id="KW-0175">Coiled coil</keyword>
<dbReference type="PROSITE" id="PS50911">
    <property type="entry name" value="CHAP"/>
    <property type="match status" value="1"/>
</dbReference>
<feature type="transmembrane region" description="Helical" evidence="2">
    <location>
        <begin position="529"/>
        <end position="553"/>
    </location>
</feature>
<feature type="transmembrane region" description="Helical" evidence="2">
    <location>
        <begin position="598"/>
        <end position="617"/>
    </location>
</feature>
<comment type="caution">
    <text evidence="4">The sequence shown here is derived from an EMBL/GenBank/DDBJ whole genome shotgun (WGS) entry which is preliminary data.</text>
</comment>
<evidence type="ECO:0000256" key="2">
    <source>
        <dbReference type="SAM" id="Phobius"/>
    </source>
</evidence>
<dbReference type="Pfam" id="PF05257">
    <property type="entry name" value="CHAP"/>
    <property type="match status" value="1"/>
</dbReference>
<keyword evidence="2" id="KW-0472">Membrane</keyword>
<accession>A0A2M8GHH0</accession>
<proteinExistence type="predicted"/>
<keyword evidence="2" id="KW-0812">Transmembrane</keyword>
<organism evidence="4 5">
    <name type="scientific">Candidatus Shapirobacteria bacterium CG_4_8_14_3_um_filter_39_11</name>
    <dbReference type="NCBI Taxonomy" id="1974875"/>
    <lineage>
        <taxon>Bacteria</taxon>
        <taxon>Candidatus Shapironibacteriota</taxon>
    </lineage>
</organism>
<feature type="coiled-coil region" evidence="1">
    <location>
        <begin position="90"/>
        <end position="122"/>
    </location>
</feature>
<dbReference type="InterPro" id="IPR038765">
    <property type="entry name" value="Papain-like_cys_pep_sf"/>
</dbReference>